<evidence type="ECO:0000256" key="3">
    <source>
        <dbReference type="ARBA" id="ARBA00022898"/>
    </source>
</evidence>
<dbReference type="InterPro" id="IPR027278">
    <property type="entry name" value="ACCD_DCysDesulf"/>
</dbReference>
<dbReference type="Gene3D" id="3.40.50.1100">
    <property type="match status" value="2"/>
</dbReference>
<dbReference type="PANTHER" id="PTHR43780:SF2">
    <property type="entry name" value="1-AMINOCYCLOPROPANE-1-CARBOXYLATE DEAMINASE-RELATED"/>
    <property type="match status" value="1"/>
</dbReference>
<organism evidence="7 8">
    <name type="scientific">Undibacterium luofuense</name>
    <dbReference type="NCBI Taxonomy" id="2828733"/>
    <lineage>
        <taxon>Bacteria</taxon>
        <taxon>Pseudomonadati</taxon>
        <taxon>Pseudomonadota</taxon>
        <taxon>Betaproteobacteria</taxon>
        <taxon>Burkholderiales</taxon>
        <taxon>Oxalobacteraceae</taxon>
        <taxon>Undibacterium</taxon>
    </lineage>
</organism>
<proteinExistence type="inferred from homology"/>
<keyword evidence="8" id="KW-1185">Reference proteome</keyword>
<evidence type="ECO:0000313" key="8">
    <source>
        <dbReference type="Proteomes" id="UP000680067"/>
    </source>
</evidence>
<dbReference type="InterPro" id="IPR001926">
    <property type="entry name" value="TrpB-like_PALP"/>
</dbReference>
<dbReference type="Pfam" id="PF00291">
    <property type="entry name" value="PALP"/>
    <property type="match status" value="1"/>
</dbReference>
<dbReference type="SUPFAM" id="SSF53686">
    <property type="entry name" value="Tryptophan synthase beta subunit-like PLP-dependent enzymes"/>
    <property type="match status" value="1"/>
</dbReference>
<dbReference type="RefSeq" id="WP_212685948.1">
    <property type="nucleotide sequence ID" value="NZ_JAGSPN010000001.1"/>
</dbReference>
<feature type="domain" description="Tryptophan synthase beta chain-like PALP" evidence="6">
    <location>
        <begin position="32"/>
        <end position="296"/>
    </location>
</feature>
<comment type="cofactor">
    <cofactor evidence="1">
        <name>pyridoxal 5'-phosphate</name>
        <dbReference type="ChEBI" id="CHEBI:597326"/>
    </cofactor>
</comment>
<comment type="caution">
    <text evidence="7">The sequence shown here is derived from an EMBL/GenBank/DDBJ whole genome shotgun (WGS) entry which is preliminary data.</text>
</comment>
<evidence type="ECO:0000256" key="5">
    <source>
        <dbReference type="PIRSR" id="PIRSR006278-2"/>
    </source>
</evidence>
<dbReference type="EMBL" id="JAGSPN010000001">
    <property type="protein sequence ID" value="MBR7780540.1"/>
    <property type="molecule type" value="Genomic_DNA"/>
</dbReference>
<protein>
    <submittedName>
        <fullName evidence="7">Pyridoxal-phosphate dependent enzyme</fullName>
    </submittedName>
</protein>
<evidence type="ECO:0000259" key="6">
    <source>
        <dbReference type="Pfam" id="PF00291"/>
    </source>
</evidence>
<feature type="active site" description="Nucleophile" evidence="4">
    <location>
        <position position="76"/>
    </location>
</feature>
<evidence type="ECO:0000256" key="1">
    <source>
        <dbReference type="ARBA" id="ARBA00001933"/>
    </source>
</evidence>
<evidence type="ECO:0000256" key="4">
    <source>
        <dbReference type="PIRSR" id="PIRSR006278-1"/>
    </source>
</evidence>
<evidence type="ECO:0000313" key="7">
    <source>
        <dbReference type="EMBL" id="MBR7780540.1"/>
    </source>
</evidence>
<keyword evidence="3 5" id="KW-0663">Pyridoxal phosphate</keyword>
<evidence type="ECO:0000256" key="2">
    <source>
        <dbReference type="ARBA" id="ARBA00008639"/>
    </source>
</evidence>
<accession>A0A941DIB6</accession>
<dbReference type="Proteomes" id="UP000680067">
    <property type="component" value="Unassembled WGS sequence"/>
</dbReference>
<dbReference type="AlphaFoldDB" id="A0A941DIB6"/>
<reference evidence="7" key="1">
    <citation type="submission" date="2021-04" db="EMBL/GenBank/DDBJ databases">
        <title>novel species isolated from subtropical streams in China.</title>
        <authorList>
            <person name="Lu H."/>
        </authorList>
    </citation>
    <scope>NUCLEOTIDE SEQUENCE</scope>
    <source>
        <strain evidence="7">LFS511W</strain>
    </source>
</reference>
<dbReference type="PIRSF" id="PIRSF006278">
    <property type="entry name" value="ACCD_DCysDesulf"/>
    <property type="match status" value="1"/>
</dbReference>
<feature type="modified residue" description="N6-(pyridoxal phosphate)lysine" evidence="5">
    <location>
        <position position="51"/>
    </location>
</feature>
<dbReference type="GO" id="GO:0019148">
    <property type="term" value="F:D-cysteine desulfhydrase activity"/>
    <property type="evidence" value="ECO:0007669"/>
    <property type="project" value="TreeGrafter"/>
</dbReference>
<dbReference type="InterPro" id="IPR036052">
    <property type="entry name" value="TrpB-like_PALP_sf"/>
</dbReference>
<dbReference type="PANTHER" id="PTHR43780">
    <property type="entry name" value="1-AMINOCYCLOPROPANE-1-CARBOXYLATE DEAMINASE-RELATED"/>
    <property type="match status" value="1"/>
</dbReference>
<comment type="similarity">
    <text evidence="2">Belongs to the ACC deaminase/D-cysteine desulfhydrase family.</text>
</comment>
<sequence>MNSVTLPFSASGVSADFSGGLCQPVQCSLFGQADVWIQRDDLLHPLVSGNKFRKLQYPLAQFSSGAEVISMGGPWSNHLHALGYALQQKGIPGTVLIRGGAWQQTAMQEDLRHWGIRIQYADRETYRRLREPDYWRQCVPDAAEQAIWLPEGGSDPAALHGVAQMVRELPFVPDTIATAVGTGATLAGLLAGMAGRGRVIGIAAFQGADYLHQEIARLLQAAGYPAYQNYQLLTDAHHGGFARMTPALIADAQRFVSETGIPLEPVYTGKLVSAVAALVRQGTIRAGECLLLLHTGGLQGLRGIASDSGWPGATG</sequence>
<gene>
    <name evidence="7" type="ORF">KDM89_00175</name>
</gene>
<name>A0A941DIB6_9BURK</name>